<dbReference type="Proteomes" id="UP000305874">
    <property type="component" value="Unassembled WGS sequence"/>
</dbReference>
<dbReference type="SUPFAM" id="SSF50447">
    <property type="entry name" value="Translation proteins"/>
    <property type="match status" value="1"/>
</dbReference>
<feature type="non-terminal residue" evidence="1">
    <location>
        <position position="99"/>
    </location>
</feature>
<dbReference type="CDD" id="cd03695">
    <property type="entry name" value="CysN_NodQ_II"/>
    <property type="match status" value="1"/>
</dbReference>
<evidence type="ECO:0000313" key="2">
    <source>
        <dbReference type="Proteomes" id="UP000305874"/>
    </source>
</evidence>
<keyword evidence="1" id="KW-0808">Transferase</keyword>
<dbReference type="GO" id="GO:0016779">
    <property type="term" value="F:nucleotidyltransferase activity"/>
    <property type="evidence" value="ECO:0007669"/>
    <property type="project" value="UniProtKB-KW"/>
</dbReference>
<reference evidence="1 2" key="1">
    <citation type="submission" date="2017-12" db="EMBL/GenBank/DDBJ databases">
        <authorList>
            <person name="Paulsen S."/>
            <person name="Gram L.K."/>
        </authorList>
    </citation>
    <scope>NUCLEOTIDE SEQUENCE [LARGE SCALE GENOMIC DNA]</scope>
    <source>
        <strain evidence="1 2">S2897</strain>
    </source>
</reference>
<gene>
    <name evidence="1" type="ORF">CWC05_22450</name>
</gene>
<accession>A0A5S3YLG5</accession>
<dbReference type="InterPro" id="IPR009000">
    <property type="entry name" value="Transl_B-barrel_sf"/>
</dbReference>
<proteinExistence type="predicted"/>
<dbReference type="EMBL" id="PNCG01000765">
    <property type="protein sequence ID" value="TMP73582.1"/>
    <property type="molecule type" value="Genomic_DNA"/>
</dbReference>
<dbReference type="AlphaFoldDB" id="A0A5S3YLG5"/>
<sequence>ARFPVQYVVRPNLDFRGFQGTLTSGALEAGQAVKVLPSGKQSTIKELVTFDGNLDKAEAGQAFTITLNDEVVISRGDVIVAAYASAAATNQVQAQLVWM</sequence>
<reference evidence="2" key="2">
    <citation type="submission" date="2019-06" db="EMBL/GenBank/DDBJ databases">
        <title>Co-occurence of chitin degradation, pigmentation and bioactivity in marine Pseudoalteromonas.</title>
        <authorList>
            <person name="Sonnenschein E.C."/>
            <person name="Bech P.K."/>
        </authorList>
    </citation>
    <scope>NUCLEOTIDE SEQUENCE [LARGE SCALE GENOMIC DNA]</scope>
    <source>
        <strain evidence="2">S2897</strain>
    </source>
</reference>
<protein>
    <submittedName>
        <fullName evidence="1">Sulfate adenylyltransferase subunit CysN</fullName>
    </submittedName>
</protein>
<name>A0A5S3YLG5_9GAMM</name>
<feature type="non-terminal residue" evidence="1">
    <location>
        <position position="1"/>
    </location>
</feature>
<dbReference type="InterPro" id="IPR044138">
    <property type="entry name" value="CysN_II"/>
</dbReference>
<dbReference type="Gene3D" id="2.40.30.10">
    <property type="entry name" value="Translation factors"/>
    <property type="match status" value="1"/>
</dbReference>
<evidence type="ECO:0000313" key="1">
    <source>
        <dbReference type="EMBL" id="TMP73582.1"/>
    </source>
</evidence>
<comment type="caution">
    <text evidence="1">The sequence shown here is derived from an EMBL/GenBank/DDBJ whole genome shotgun (WGS) entry which is preliminary data.</text>
</comment>
<keyword evidence="1" id="KW-0548">Nucleotidyltransferase</keyword>
<organism evidence="1 2">
    <name type="scientific">Pseudoalteromonas ruthenica</name>
    <dbReference type="NCBI Taxonomy" id="151081"/>
    <lineage>
        <taxon>Bacteria</taxon>
        <taxon>Pseudomonadati</taxon>
        <taxon>Pseudomonadota</taxon>
        <taxon>Gammaproteobacteria</taxon>
        <taxon>Alteromonadales</taxon>
        <taxon>Pseudoalteromonadaceae</taxon>
        <taxon>Pseudoalteromonas</taxon>
    </lineage>
</organism>